<dbReference type="EMBL" id="CP081869">
    <property type="protein sequence ID" value="QZO00867.1"/>
    <property type="molecule type" value="Genomic_DNA"/>
</dbReference>
<organism evidence="2 3">
    <name type="scientific">Chenggangzhangella methanolivorans</name>
    <dbReference type="NCBI Taxonomy" id="1437009"/>
    <lineage>
        <taxon>Bacteria</taxon>
        <taxon>Pseudomonadati</taxon>
        <taxon>Pseudomonadota</taxon>
        <taxon>Alphaproteobacteria</taxon>
        <taxon>Hyphomicrobiales</taxon>
        <taxon>Methylopilaceae</taxon>
        <taxon>Chenggangzhangella</taxon>
    </lineage>
</organism>
<dbReference type="CDD" id="cd05403">
    <property type="entry name" value="NT_KNTase_like"/>
    <property type="match status" value="1"/>
</dbReference>
<dbReference type="Pfam" id="PF01909">
    <property type="entry name" value="NTP_transf_2"/>
    <property type="match status" value="1"/>
</dbReference>
<keyword evidence="3" id="KW-1185">Reference proteome</keyword>
<proteinExistence type="predicted"/>
<sequence>MTMSREHLIQSLLELEPKLRARGVTHMALFGSRARQDNRPDSDVDVAIEVDPHAKFSLIDLSGVAVAIEDETSLEANVLMRRSLDGSFRSSFERDAIEVF</sequence>
<dbReference type="SUPFAM" id="SSF81301">
    <property type="entry name" value="Nucleotidyltransferase"/>
    <property type="match status" value="1"/>
</dbReference>
<evidence type="ECO:0000313" key="3">
    <source>
        <dbReference type="Proteomes" id="UP000825701"/>
    </source>
</evidence>
<evidence type="ECO:0000313" key="2">
    <source>
        <dbReference type="EMBL" id="QZO00867.1"/>
    </source>
</evidence>
<gene>
    <name evidence="2" type="ORF">K6K41_04220</name>
</gene>
<dbReference type="KEGG" id="cmet:K6K41_04220"/>
<dbReference type="InterPro" id="IPR043519">
    <property type="entry name" value="NT_sf"/>
</dbReference>
<evidence type="ECO:0000259" key="1">
    <source>
        <dbReference type="Pfam" id="PF01909"/>
    </source>
</evidence>
<dbReference type="RefSeq" id="WP_261404068.1">
    <property type="nucleotide sequence ID" value="NZ_CP081869.1"/>
</dbReference>
<protein>
    <submittedName>
        <fullName evidence="2">Nucleotidyltransferase domain-containing protein</fullName>
    </submittedName>
</protein>
<dbReference type="Gene3D" id="3.30.460.10">
    <property type="entry name" value="Beta Polymerase, domain 2"/>
    <property type="match status" value="1"/>
</dbReference>
<dbReference type="GO" id="GO:0016779">
    <property type="term" value="F:nucleotidyltransferase activity"/>
    <property type="evidence" value="ECO:0007669"/>
    <property type="project" value="InterPro"/>
</dbReference>
<name>A0A9E6RAZ4_9HYPH</name>
<feature type="domain" description="Polymerase nucleotidyl transferase" evidence="1">
    <location>
        <begin position="17"/>
        <end position="95"/>
    </location>
</feature>
<reference evidence="2" key="1">
    <citation type="submission" date="2021-08" db="EMBL/GenBank/DDBJ databases">
        <authorList>
            <person name="Zhang H."/>
            <person name="Xu M."/>
            <person name="Yu Z."/>
            <person name="Yang L."/>
            <person name="Cai Y."/>
        </authorList>
    </citation>
    <scope>NUCLEOTIDE SEQUENCE</scope>
    <source>
        <strain evidence="2">CHL1</strain>
    </source>
</reference>
<dbReference type="InterPro" id="IPR002934">
    <property type="entry name" value="Polymerase_NTP_transf_dom"/>
</dbReference>
<dbReference type="Proteomes" id="UP000825701">
    <property type="component" value="Chromosome"/>
</dbReference>
<dbReference type="AlphaFoldDB" id="A0A9E6RAZ4"/>
<accession>A0A9E6RAZ4</accession>